<dbReference type="SUPFAM" id="SSF53335">
    <property type="entry name" value="S-adenosyl-L-methionine-dependent methyltransferases"/>
    <property type="match status" value="1"/>
</dbReference>
<dbReference type="PANTHER" id="PTHR34203">
    <property type="entry name" value="METHYLTRANSFERASE, FKBM FAMILY PROTEIN"/>
    <property type="match status" value="1"/>
</dbReference>
<dbReference type="NCBIfam" id="TIGR01444">
    <property type="entry name" value="fkbM_fam"/>
    <property type="match status" value="1"/>
</dbReference>
<dbReference type="Pfam" id="PF05050">
    <property type="entry name" value="Methyltransf_21"/>
    <property type="match status" value="1"/>
</dbReference>
<proteinExistence type="predicted"/>
<protein>
    <recommendedName>
        <fullName evidence="1">Methyltransferase FkbM domain-containing protein</fullName>
    </recommendedName>
</protein>
<reference evidence="3" key="1">
    <citation type="journal article" date="2019" name="Int. J. Syst. Evol. Microbiol.">
        <title>The Global Catalogue of Microorganisms (GCM) 10K type strain sequencing project: providing services to taxonomists for standard genome sequencing and annotation.</title>
        <authorList>
            <consortium name="The Broad Institute Genomics Platform"/>
            <consortium name="The Broad Institute Genome Sequencing Center for Infectious Disease"/>
            <person name="Wu L."/>
            <person name="Ma J."/>
        </authorList>
    </citation>
    <scope>NUCLEOTIDE SEQUENCE [LARGE SCALE GENOMIC DNA]</scope>
    <source>
        <strain evidence="3">CGMCC 1.3685</strain>
    </source>
</reference>
<organism evidence="2 3">
    <name type="scientific">Glutamicibacter ardleyensis</name>
    <dbReference type="NCBI Taxonomy" id="225894"/>
    <lineage>
        <taxon>Bacteria</taxon>
        <taxon>Bacillati</taxon>
        <taxon>Actinomycetota</taxon>
        <taxon>Actinomycetes</taxon>
        <taxon>Micrococcales</taxon>
        <taxon>Micrococcaceae</taxon>
        <taxon>Glutamicibacter</taxon>
    </lineage>
</organism>
<comment type="caution">
    <text evidence="2">The sequence shown here is derived from an EMBL/GenBank/DDBJ whole genome shotgun (WGS) entry which is preliminary data.</text>
</comment>
<sequence length="284" mass="32075">MESVKSFSYDEKNYSLEFHSPKDHIARQVGMGKTFYEIELLNAIKPFINHNDLVIDVGANIGNHSIFFAGTRDCNVIAFEPYPTSFQLLLKNIKANKLLTSISARNCAVGRTAGFAKVTSVDEGNLGATRLGTVGEGEIIVRTLDSFISSFNAAVKLLKIDVEGMEADVLKGAGQLLTIDRPIVVCEAISDEDYHQVENILADYGYSRTEIFNYSATHLFLPKEWTGSGNYSRVNYYEDALERMNLRVRKIWSEQTQFRQFMSETRETLKDIKNIVEIDRKESD</sequence>
<dbReference type="Proteomes" id="UP000606115">
    <property type="component" value="Unassembled WGS sequence"/>
</dbReference>
<feature type="domain" description="Methyltransferase FkbM" evidence="1">
    <location>
        <begin position="56"/>
        <end position="207"/>
    </location>
</feature>
<evidence type="ECO:0000259" key="1">
    <source>
        <dbReference type="Pfam" id="PF05050"/>
    </source>
</evidence>
<dbReference type="RefSeq" id="WP_188685290.1">
    <property type="nucleotide sequence ID" value="NZ_BMKX01000004.1"/>
</dbReference>
<dbReference type="PANTHER" id="PTHR34203:SF15">
    <property type="entry name" value="SLL1173 PROTEIN"/>
    <property type="match status" value="1"/>
</dbReference>
<dbReference type="InterPro" id="IPR006342">
    <property type="entry name" value="FkbM_mtfrase"/>
</dbReference>
<gene>
    <name evidence="2" type="ORF">GCM10007173_19020</name>
</gene>
<dbReference type="InterPro" id="IPR052514">
    <property type="entry name" value="SAM-dependent_MTase"/>
</dbReference>
<name>A0ABQ2DK73_9MICC</name>
<evidence type="ECO:0000313" key="2">
    <source>
        <dbReference type="EMBL" id="GGJ60422.1"/>
    </source>
</evidence>
<dbReference type="Gene3D" id="3.40.50.150">
    <property type="entry name" value="Vaccinia Virus protein VP39"/>
    <property type="match status" value="1"/>
</dbReference>
<dbReference type="EMBL" id="BMKX01000004">
    <property type="protein sequence ID" value="GGJ60422.1"/>
    <property type="molecule type" value="Genomic_DNA"/>
</dbReference>
<dbReference type="InterPro" id="IPR029063">
    <property type="entry name" value="SAM-dependent_MTases_sf"/>
</dbReference>
<dbReference type="GeneID" id="303304262"/>
<keyword evidence="3" id="KW-1185">Reference proteome</keyword>
<accession>A0ABQ2DK73</accession>
<evidence type="ECO:0000313" key="3">
    <source>
        <dbReference type="Proteomes" id="UP000606115"/>
    </source>
</evidence>